<dbReference type="CDD" id="cd16914">
    <property type="entry name" value="EcfT"/>
    <property type="match status" value="1"/>
</dbReference>
<evidence type="ECO:0008006" key="8">
    <source>
        <dbReference type="Google" id="ProtNLM"/>
    </source>
</evidence>
<keyword evidence="3 5" id="KW-1133">Transmembrane helix</keyword>
<dbReference type="EMBL" id="LIAS01000084">
    <property type="protein sequence ID" value="KRO30628.1"/>
    <property type="molecule type" value="Genomic_DNA"/>
</dbReference>
<feature type="transmembrane region" description="Helical" evidence="5">
    <location>
        <begin position="35"/>
        <end position="51"/>
    </location>
</feature>
<dbReference type="InterPro" id="IPR003339">
    <property type="entry name" value="ABC/ECF_trnsptr_transmembrane"/>
</dbReference>
<comment type="subcellular location">
    <subcellularLocation>
        <location evidence="1">Membrane</location>
        <topology evidence="1">Multi-pass membrane protein</topology>
    </subcellularLocation>
</comment>
<reference evidence="6 7" key="1">
    <citation type="submission" date="2015-10" db="EMBL/GenBank/DDBJ databases">
        <title>Metagenome-Assembled Genomes uncover a global brackish microbiome.</title>
        <authorList>
            <person name="Hugerth L.W."/>
            <person name="Larsson J."/>
            <person name="Alneberg J."/>
            <person name="Lindh M.V."/>
            <person name="Legrand C."/>
            <person name="Pinhassi J."/>
            <person name="Andersson A.F."/>
        </authorList>
    </citation>
    <scope>NUCLEOTIDE SEQUENCE [LARGE SCALE GENOMIC DNA]</scope>
    <source>
        <strain evidence="6">BACL2 MAG-120802-bin41</strain>
    </source>
</reference>
<accession>A0A0R2NXL7</accession>
<dbReference type="AlphaFoldDB" id="A0A0R2NXL7"/>
<proteinExistence type="predicted"/>
<sequence length="280" mass="30607">MTNTLRASKESFHPLFWWLWALTLLVILLVSDTTLISISISIGAVALVLLKHSNTYWYQSFRWSLRLAALAFTLRMAIGVIIGVPMPGQVLFTIPSITLPDLFVGVRLGGDVTSQRLSTAFDEAILLVALILIFAAASALSNPHELLRVLPRKYYGIGLATVIASSVAPQSARSIERVRAARRLRGESSTGIASFRKVGIPVLEESLERSIDLAASLESRGYGYFPNPSRYRPHSWRLRETVALSSPIYAFISLLLLPSISSALFAGLLLIAVIAPGFIS</sequence>
<evidence type="ECO:0000256" key="4">
    <source>
        <dbReference type="ARBA" id="ARBA00023136"/>
    </source>
</evidence>
<dbReference type="GO" id="GO:0005886">
    <property type="term" value="C:plasma membrane"/>
    <property type="evidence" value="ECO:0007669"/>
    <property type="project" value="TreeGrafter"/>
</dbReference>
<dbReference type="Proteomes" id="UP000053941">
    <property type="component" value="Unassembled WGS sequence"/>
</dbReference>
<feature type="transmembrane region" description="Helical" evidence="5">
    <location>
        <begin position="90"/>
        <end position="108"/>
    </location>
</feature>
<comment type="caution">
    <text evidence="6">The sequence shown here is derived from an EMBL/GenBank/DDBJ whole genome shotgun (WGS) entry which is preliminary data.</text>
</comment>
<keyword evidence="2 5" id="KW-0812">Transmembrane</keyword>
<keyword evidence="4 5" id="KW-0472">Membrane</keyword>
<evidence type="ECO:0000313" key="6">
    <source>
        <dbReference type="EMBL" id="KRO30628.1"/>
    </source>
</evidence>
<feature type="transmembrane region" description="Helical" evidence="5">
    <location>
        <begin position="63"/>
        <end position="84"/>
    </location>
</feature>
<organism evidence="6 7">
    <name type="scientific">Actinobacteria bacterium BACL2 MAG-120802-bin41</name>
    <dbReference type="NCBI Taxonomy" id="1655568"/>
    <lineage>
        <taxon>Bacteria</taxon>
        <taxon>Bacillati</taxon>
        <taxon>Actinomycetota</taxon>
        <taxon>Actinomycetes</taxon>
        <taxon>Actinomycetes incertae sedis</taxon>
        <taxon>ac1 cluster</taxon>
    </lineage>
</organism>
<dbReference type="PANTHER" id="PTHR33514:SF15">
    <property type="entry name" value="COBALT TRANSPORT PROTEIN"/>
    <property type="match status" value="1"/>
</dbReference>
<gene>
    <name evidence="6" type="ORF">ABR60_02105</name>
</gene>
<evidence type="ECO:0000256" key="3">
    <source>
        <dbReference type="ARBA" id="ARBA00022989"/>
    </source>
</evidence>
<evidence type="ECO:0000256" key="5">
    <source>
        <dbReference type="SAM" id="Phobius"/>
    </source>
</evidence>
<feature type="transmembrane region" description="Helical" evidence="5">
    <location>
        <begin position="248"/>
        <end position="279"/>
    </location>
</feature>
<feature type="transmembrane region" description="Helical" evidence="5">
    <location>
        <begin position="120"/>
        <end position="142"/>
    </location>
</feature>
<protein>
    <recommendedName>
        <fullName evidence="8">Cobalt ABC transporter permease</fullName>
    </recommendedName>
</protein>
<feature type="transmembrane region" description="Helical" evidence="5">
    <location>
        <begin position="154"/>
        <end position="175"/>
    </location>
</feature>
<evidence type="ECO:0000313" key="7">
    <source>
        <dbReference type="Proteomes" id="UP000053941"/>
    </source>
</evidence>
<name>A0A0R2NXL7_9ACTN</name>
<dbReference type="PANTHER" id="PTHR33514">
    <property type="entry name" value="PROTEIN ABCI12, CHLOROPLASTIC"/>
    <property type="match status" value="1"/>
</dbReference>
<evidence type="ECO:0000256" key="2">
    <source>
        <dbReference type="ARBA" id="ARBA00022692"/>
    </source>
</evidence>
<evidence type="ECO:0000256" key="1">
    <source>
        <dbReference type="ARBA" id="ARBA00004141"/>
    </source>
</evidence>